<dbReference type="GO" id="GO:0003676">
    <property type="term" value="F:nucleic acid binding"/>
    <property type="evidence" value="ECO:0007669"/>
    <property type="project" value="InterPro"/>
</dbReference>
<protein>
    <submittedName>
        <fullName evidence="3">Transcription factor interactor and regulator CCHC(Zn) family</fullName>
    </submittedName>
</protein>
<comment type="caution">
    <text evidence="3">The sequence shown here is derived from an EMBL/GenBank/DDBJ whole genome shotgun (WGS) entry which is preliminary data.</text>
</comment>
<keyword evidence="1" id="KW-0863">Zinc-finger</keyword>
<evidence type="ECO:0000313" key="4">
    <source>
        <dbReference type="Proteomes" id="UP000215914"/>
    </source>
</evidence>
<dbReference type="GO" id="GO:0008270">
    <property type="term" value="F:zinc ion binding"/>
    <property type="evidence" value="ECO:0007669"/>
    <property type="project" value="UniProtKB-KW"/>
</dbReference>
<evidence type="ECO:0000313" key="3">
    <source>
        <dbReference type="EMBL" id="KAF5803014.1"/>
    </source>
</evidence>
<name>A0A9K3NJY3_HELAN</name>
<dbReference type="PROSITE" id="PS50158">
    <property type="entry name" value="ZF_CCHC"/>
    <property type="match status" value="1"/>
</dbReference>
<reference evidence="3" key="1">
    <citation type="journal article" date="2017" name="Nature">
        <title>The sunflower genome provides insights into oil metabolism, flowering and Asterid evolution.</title>
        <authorList>
            <person name="Badouin H."/>
            <person name="Gouzy J."/>
            <person name="Grassa C.J."/>
            <person name="Murat F."/>
            <person name="Staton S.E."/>
            <person name="Cottret L."/>
            <person name="Lelandais-Briere C."/>
            <person name="Owens G.L."/>
            <person name="Carrere S."/>
            <person name="Mayjonade B."/>
            <person name="Legrand L."/>
            <person name="Gill N."/>
            <person name="Kane N.C."/>
            <person name="Bowers J.E."/>
            <person name="Hubner S."/>
            <person name="Bellec A."/>
            <person name="Berard A."/>
            <person name="Berges H."/>
            <person name="Blanchet N."/>
            <person name="Boniface M.C."/>
            <person name="Brunel D."/>
            <person name="Catrice O."/>
            <person name="Chaidir N."/>
            <person name="Claudel C."/>
            <person name="Donnadieu C."/>
            <person name="Faraut T."/>
            <person name="Fievet G."/>
            <person name="Helmstetter N."/>
            <person name="King M."/>
            <person name="Knapp S.J."/>
            <person name="Lai Z."/>
            <person name="Le Paslier M.C."/>
            <person name="Lippi Y."/>
            <person name="Lorenzon L."/>
            <person name="Mandel J.R."/>
            <person name="Marage G."/>
            <person name="Marchand G."/>
            <person name="Marquand E."/>
            <person name="Bret-Mestries E."/>
            <person name="Morien E."/>
            <person name="Nambeesan S."/>
            <person name="Nguyen T."/>
            <person name="Pegot-Espagnet P."/>
            <person name="Pouilly N."/>
            <person name="Raftis F."/>
            <person name="Sallet E."/>
            <person name="Schiex T."/>
            <person name="Thomas J."/>
            <person name="Vandecasteele C."/>
            <person name="Vares D."/>
            <person name="Vear F."/>
            <person name="Vautrin S."/>
            <person name="Crespi M."/>
            <person name="Mangin B."/>
            <person name="Burke J.M."/>
            <person name="Salse J."/>
            <person name="Munos S."/>
            <person name="Vincourt P."/>
            <person name="Rieseberg L.H."/>
            <person name="Langlade N.B."/>
        </authorList>
    </citation>
    <scope>NUCLEOTIDE SEQUENCE</scope>
    <source>
        <tissue evidence="3">Leaves</tissue>
    </source>
</reference>
<reference evidence="3" key="2">
    <citation type="submission" date="2020-06" db="EMBL/GenBank/DDBJ databases">
        <title>Helianthus annuus Genome sequencing and assembly Release 2.</title>
        <authorList>
            <person name="Gouzy J."/>
            <person name="Langlade N."/>
            <person name="Munos S."/>
        </authorList>
    </citation>
    <scope>NUCLEOTIDE SEQUENCE</scope>
    <source>
        <tissue evidence="3">Leaves</tissue>
    </source>
</reference>
<dbReference type="SUPFAM" id="SSF57756">
    <property type="entry name" value="Retrovirus zinc finger-like domains"/>
    <property type="match status" value="1"/>
</dbReference>
<dbReference type="AlphaFoldDB" id="A0A9K3NJY3"/>
<dbReference type="Gramene" id="mRNA:HanXRQr2_Chr06g0266361">
    <property type="protein sequence ID" value="CDS:HanXRQr2_Chr06g0266361.1"/>
    <property type="gene ID" value="HanXRQr2_Chr06g0266361"/>
</dbReference>
<evidence type="ECO:0000259" key="2">
    <source>
        <dbReference type="PROSITE" id="PS50158"/>
    </source>
</evidence>
<accession>A0A9K3NJY3</accession>
<dbReference type="EMBL" id="MNCJ02000321">
    <property type="protein sequence ID" value="KAF5803014.1"/>
    <property type="molecule type" value="Genomic_DNA"/>
</dbReference>
<organism evidence="3 4">
    <name type="scientific">Helianthus annuus</name>
    <name type="common">Common sunflower</name>
    <dbReference type="NCBI Taxonomy" id="4232"/>
    <lineage>
        <taxon>Eukaryota</taxon>
        <taxon>Viridiplantae</taxon>
        <taxon>Streptophyta</taxon>
        <taxon>Embryophyta</taxon>
        <taxon>Tracheophyta</taxon>
        <taxon>Spermatophyta</taxon>
        <taxon>Magnoliopsida</taxon>
        <taxon>eudicotyledons</taxon>
        <taxon>Gunneridae</taxon>
        <taxon>Pentapetalae</taxon>
        <taxon>asterids</taxon>
        <taxon>campanulids</taxon>
        <taxon>Asterales</taxon>
        <taxon>Asteraceae</taxon>
        <taxon>Asteroideae</taxon>
        <taxon>Heliantheae alliance</taxon>
        <taxon>Heliantheae</taxon>
        <taxon>Helianthus</taxon>
    </lineage>
</organism>
<feature type="domain" description="CCHC-type" evidence="2">
    <location>
        <begin position="232"/>
        <end position="247"/>
    </location>
</feature>
<keyword evidence="1" id="KW-0862">Zinc</keyword>
<dbReference type="InterPro" id="IPR036875">
    <property type="entry name" value="Znf_CCHC_sf"/>
</dbReference>
<sequence length="274" mass="31317">MFGCIREESLSDHISRFLNMRTKMKKAGNTFTNRAAIKKLLDSLPKEWSLQCIMLKRDFLNGLNLVTLSDLINTLKSFEMDVTKREMNQVGYFQKSIQSTVGLKNVAFLTSDGANSQAANVSYFNASTSSTKAPQSNEKATMVGVAQALKISTEHAALFNTFLNSYEALMSGELKQNVFTTEDMYQVDPDDMEEMDLKWQMAMITLRLKKFQDKTGKRLSLGKVGFDKSKLRCYNCKNLWHFKRDCPLPKNVNTEAAPARRMIAIEENDNRRRW</sequence>
<proteinExistence type="predicted"/>
<dbReference type="Gene3D" id="4.10.60.10">
    <property type="entry name" value="Zinc finger, CCHC-type"/>
    <property type="match status" value="1"/>
</dbReference>
<keyword evidence="1" id="KW-0479">Metal-binding</keyword>
<keyword evidence="4" id="KW-1185">Reference proteome</keyword>
<dbReference type="Proteomes" id="UP000215914">
    <property type="component" value="Unassembled WGS sequence"/>
</dbReference>
<gene>
    <name evidence="3" type="ORF">HanXRQr2_Chr06g0266361</name>
</gene>
<evidence type="ECO:0000256" key="1">
    <source>
        <dbReference type="PROSITE-ProRule" id="PRU00047"/>
    </source>
</evidence>
<dbReference type="InterPro" id="IPR001878">
    <property type="entry name" value="Znf_CCHC"/>
</dbReference>